<evidence type="ECO:0000313" key="6">
    <source>
        <dbReference type="Proteomes" id="UP000005238"/>
    </source>
</evidence>
<dbReference type="Pfam" id="PF12796">
    <property type="entry name" value="Ank_2"/>
    <property type="match status" value="2"/>
</dbReference>
<feature type="compositionally biased region" description="Low complexity" evidence="4">
    <location>
        <begin position="524"/>
        <end position="533"/>
    </location>
</feature>
<sequence>MEAAADADAGPAPPPSVAVSASPSRPPRTPSSSDTSVAATVLATAKISLEGEADSDEEEVTTAEFSVDLADGQTWAINFYECAAEGDIDCLEEILESGHVGVNDIDVDGFTALMVAAAEGHRDVVRALLRRGADVGVRTHELRSTALHFAAKNGDAEIVAALCECDTAVVDCWNVNADTPLIWACIEGRAAAVKVLLKHGADVNVLNQFGASTLLCAVMIGEDPEQDAESDARRAEILTMLLEKNGELVSFQDREGSTAMHLAAACGYLECVKTLLAFGADITLRNAIGQTPLEEAQDSELRESGLCVEHLRGIWRQLEEEAAARMMAMLEMEEEADKNATVGSGAGNATSGKKSKKKNKKAKRKAAAKQQQQLQQEKDSEHDQSQVSSEATEQDESHVNSDKPAVPEPAVEEPSAAPDRDMTGTLELKDEEASSASSGEEEEDTLRDSCVSISHEHSDDEADENTSDSEINQAAGADAEQPTQVVDTTITPSAAIASAATKSSSSPKKEKAPLSTPARGKSTAASPAQASPQMPRRKLNQRLRSAIDRNPQTSASIAPSGKEAVAVAHTSARAQEERWGKTSGFIATSHTPRSIASSLNPNAMNFRSLGLATGSTNTPSVSSTAISSSGLPFSSGSPWRPGFSVSPAMVPYTVASSASAGLHYSSAGRLTWKQQRASGNHQVAREARERWVNKLRLSNENVAETLGYLACGLCGELVNDNLQCNGGASSAGDKTSCTQLYCASCLQSSAFLTVNSAMFKCVSCHEVIEKGSMTRNSLAQAQAAALGLSMSSENDSVHYSMENMQHVLESSEPRASAVDLRAFHLVPGTDLSTLSNGQLEVLESGHQLALAQIVEQRLTNARSLERLQMEEWLKMQRDVLQFSR</sequence>
<dbReference type="Proteomes" id="UP000005238">
    <property type="component" value="Unassembled WGS sequence"/>
</dbReference>
<dbReference type="InParanoid" id="H3GRY4"/>
<reference evidence="6" key="1">
    <citation type="journal article" date="2006" name="Science">
        <title>Phytophthora genome sequences uncover evolutionary origins and mechanisms of pathogenesis.</title>
        <authorList>
            <person name="Tyler B.M."/>
            <person name="Tripathy S."/>
            <person name="Zhang X."/>
            <person name="Dehal P."/>
            <person name="Jiang R.H."/>
            <person name="Aerts A."/>
            <person name="Arredondo F.D."/>
            <person name="Baxter L."/>
            <person name="Bensasson D."/>
            <person name="Beynon J.L."/>
            <person name="Chapman J."/>
            <person name="Damasceno C.M."/>
            <person name="Dorrance A.E."/>
            <person name="Dou D."/>
            <person name="Dickerman A.W."/>
            <person name="Dubchak I.L."/>
            <person name="Garbelotto M."/>
            <person name="Gijzen M."/>
            <person name="Gordon S.G."/>
            <person name="Govers F."/>
            <person name="Grunwald N.J."/>
            <person name="Huang W."/>
            <person name="Ivors K.L."/>
            <person name="Jones R.W."/>
            <person name="Kamoun S."/>
            <person name="Krampis K."/>
            <person name="Lamour K.H."/>
            <person name="Lee M.K."/>
            <person name="McDonald W.H."/>
            <person name="Medina M."/>
            <person name="Meijer H.J."/>
            <person name="Nordberg E.K."/>
            <person name="Maclean D.J."/>
            <person name="Ospina-Giraldo M.D."/>
            <person name="Morris P.F."/>
            <person name="Phuntumart V."/>
            <person name="Putnam N.H."/>
            <person name="Rash S."/>
            <person name="Rose J.K."/>
            <person name="Sakihama Y."/>
            <person name="Salamov A.A."/>
            <person name="Savidor A."/>
            <person name="Scheuring C.F."/>
            <person name="Smith B.M."/>
            <person name="Sobral B.W."/>
            <person name="Terry A."/>
            <person name="Torto-Alalibo T.A."/>
            <person name="Win J."/>
            <person name="Xu Z."/>
            <person name="Zhang H."/>
            <person name="Grigoriev I.V."/>
            <person name="Rokhsar D.S."/>
            <person name="Boore J.L."/>
        </authorList>
    </citation>
    <scope>NUCLEOTIDE SEQUENCE [LARGE SCALE GENOMIC DNA]</scope>
    <source>
        <strain evidence="6">Pr102</strain>
    </source>
</reference>
<feature type="compositionally biased region" description="Basic residues" evidence="4">
    <location>
        <begin position="353"/>
        <end position="367"/>
    </location>
</feature>
<dbReference type="PANTHER" id="PTHR24141:SF1">
    <property type="entry name" value="2-5A-DEPENDENT RIBONUCLEASE"/>
    <property type="match status" value="1"/>
</dbReference>
<evidence type="ECO:0000256" key="1">
    <source>
        <dbReference type="ARBA" id="ARBA00022737"/>
    </source>
</evidence>
<feature type="compositionally biased region" description="Low complexity" evidence="4">
    <location>
        <begin position="1"/>
        <end position="10"/>
    </location>
</feature>
<proteinExistence type="predicted"/>
<feature type="region of interest" description="Disordered" evidence="4">
    <location>
        <begin position="338"/>
        <end position="579"/>
    </location>
</feature>
<feature type="region of interest" description="Disordered" evidence="4">
    <location>
        <begin position="1"/>
        <end position="37"/>
    </location>
</feature>
<dbReference type="EMBL" id="DS566039">
    <property type="status" value="NOT_ANNOTATED_CDS"/>
    <property type="molecule type" value="Genomic_DNA"/>
</dbReference>
<dbReference type="InterPro" id="IPR036770">
    <property type="entry name" value="Ankyrin_rpt-contain_sf"/>
</dbReference>
<feature type="compositionally biased region" description="Low complexity" evidence="4">
    <location>
        <begin position="408"/>
        <end position="417"/>
    </location>
</feature>
<evidence type="ECO:0000256" key="2">
    <source>
        <dbReference type="ARBA" id="ARBA00023043"/>
    </source>
</evidence>
<keyword evidence="6" id="KW-1185">Reference proteome</keyword>
<accession>H3GRY4</accession>
<dbReference type="PANTHER" id="PTHR24141">
    <property type="entry name" value="2-5A-DEPENDENT RIBONUCLEASE"/>
    <property type="match status" value="1"/>
</dbReference>
<dbReference type="HOGENOM" id="CLU_337257_0_0_1"/>
<dbReference type="PROSITE" id="PS50088">
    <property type="entry name" value="ANK_REPEAT"/>
    <property type="match status" value="3"/>
</dbReference>
<feature type="repeat" description="ANK" evidence="3">
    <location>
        <begin position="108"/>
        <end position="140"/>
    </location>
</feature>
<evidence type="ECO:0000313" key="5">
    <source>
        <dbReference type="EnsemblProtists" id="Phyra79681"/>
    </source>
</evidence>
<name>H3GRY4_PHYRM</name>
<dbReference type="InterPro" id="IPR002110">
    <property type="entry name" value="Ankyrin_rpt"/>
</dbReference>
<dbReference type="AlphaFoldDB" id="H3GRY4"/>
<dbReference type="SUPFAM" id="SSF48403">
    <property type="entry name" value="Ankyrin repeat"/>
    <property type="match status" value="1"/>
</dbReference>
<reference evidence="5" key="2">
    <citation type="submission" date="2015-06" db="UniProtKB">
        <authorList>
            <consortium name="EnsemblProtists"/>
        </authorList>
    </citation>
    <scope>IDENTIFICATION</scope>
    <source>
        <strain evidence="5">Pr102</strain>
    </source>
</reference>
<dbReference type="PRINTS" id="PR01415">
    <property type="entry name" value="ANKYRIN"/>
</dbReference>
<dbReference type="Pfam" id="PF13857">
    <property type="entry name" value="Ank_5"/>
    <property type="match status" value="1"/>
</dbReference>
<dbReference type="eggNOG" id="KOG0504">
    <property type="taxonomic scope" value="Eukaryota"/>
</dbReference>
<dbReference type="VEuPathDB" id="FungiDB:KRP23_10927"/>
<keyword evidence="2 3" id="KW-0040">ANK repeat</keyword>
<keyword evidence="1" id="KW-0677">Repeat</keyword>
<dbReference type="EnsemblProtists" id="Phyra79681">
    <property type="protein sequence ID" value="Phyra79681"/>
    <property type="gene ID" value="Phyra79681"/>
</dbReference>
<dbReference type="STRING" id="164328.H3GRY4"/>
<dbReference type="Gene3D" id="1.25.40.20">
    <property type="entry name" value="Ankyrin repeat-containing domain"/>
    <property type="match status" value="2"/>
</dbReference>
<feature type="repeat" description="ANK" evidence="3">
    <location>
        <begin position="176"/>
        <end position="208"/>
    </location>
</feature>
<evidence type="ECO:0000256" key="4">
    <source>
        <dbReference type="SAM" id="MobiDB-lite"/>
    </source>
</evidence>
<dbReference type="PROSITE" id="PS50297">
    <property type="entry name" value="ANK_REP_REGION"/>
    <property type="match status" value="3"/>
</dbReference>
<evidence type="ECO:0000256" key="3">
    <source>
        <dbReference type="PROSITE-ProRule" id="PRU00023"/>
    </source>
</evidence>
<dbReference type="OMA" id="WACIEGR"/>
<protein>
    <submittedName>
        <fullName evidence="5">Uncharacterized protein</fullName>
    </submittedName>
</protein>
<dbReference type="SMART" id="SM00248">
    <property type="entry name" value="ANK"/>
    <property type="match status" value="6"/>
</dbReference>
<dbReference type="VEuPathDB" id="FungiDB:KRP22_11830"/>
<organism evidence="5 6">
    <name type="scientific">Phytophthora ramorum</name>
    <name type="common">Sudden oak death agent</name>
    <dbReference type="NCBI Taxonomy" id="164328"/>
    <lineage>
        <taxon>Eukaryota</taxon>
        <taxon>Sar</taxon>
        <taxon>Stramenopiles</taxon>
        <taxon>Oomycota</taxon>
        <taxon>Peronosporomycetes</taxon>
        <taxon>Peronosporales</taxon>
        <taxon>Peronosporaceae</taxon>
        <taxon>Phytophthora</taxon>
    </lineage>
</organism>
<feature type="repeat" description="ANK" evidence="3">
    <location>
        <begin position="255"/>
        <end position="287"/>
    </location>
</feature>
<feature type="compositionally biased region" description="Low complexity" evidence="4">
    <location>
        <begin position="488"/>
        <end position="506"/>
    </location>
</feature>
<feature type="compositionally biased region" description="Basic and acidic residues" evidence="4">
    <location>
        <begin position="418"/>
        <end position="432"/>
    </location>
</feature>